<evidence type="ECO:0000313" key="1">
    <source>
        <dbReference type="EMBL" id="QEE28244.1"/>
    </source>
</evidence>
<protein>
    <recommendedName>
        <fullName evidence="3">Sugar phosphate isomerase/epimerase</fullName>
    </recommendedName>
</protein>
<dbReference type="Gene3D" id="3.20.20.150">
    <property type="entry name" value="Divalent-metal-dependent TIM barrel enzymes"/>
    <property type="match status" value="1"/>
</dbReference>
<dbReference type="SUPFAM" id="SSF51658">
    <property type="entry name" value="Xylose isomerase-like"/>
    <property type="match status" value="1"/>
</dbReference>
<dbReference type="OrthoDB" id="2555274at2"/>
<accession>A0A5B9E9C6</accession>
<reference evidence="1 2" key="1">
    <citation type="submission" date="2019-08" db="EMBL/GenBank/DDBJ databases">
        <title>Complete genome sequence of Terriglobus albidus strain ORNL.</title>
        <authorList>
            <person name="Podar M."/>
        </authorList>
    </citation>
    <scope>NUCLEOTIDE SEQUENCE [LARGE SCALE GENOMIC DNA]</scope>
    <source>
        <strain evidence="1 2">ORNL</strain>
    </source>
</reference>
<proteinExistence type="predicted"/>
<dbReference type="Proteomes" id="UP000321820">
    <property type="component" value="Chromosome"/>
</dbReference>
<dbReference type="KEGG" id="talb:FTW19_09675"/>
<evidence type="ECO:0008006" key="3">
    <source>
        <dbReference type="Google" id="ProtNLM"/>
    </source>
</evidence>
<sequence>MAAVREAGYDGIQFHISPEPQELEEALKQGLGVCAAARVNVPEDAVRVAQEAHLMGLECLTLHVGWGLEDDDQAVRLIEAVLNASAKHSVPMYVETHRATLFQDMWRAVGFHRRFPALEFNGDFSHWYTGQEMVYGGFETKFAFIKPLLECVRFMHGRIGNPGSIQVDLGSGDPAEHPYIDHFKTLWTHVFTRYLQAETVKQEFFTFTPELLSPDIYYARTFQGKEESDRWHQSLLLRTIAQQCFAEAAKSAK</sequence>
<dbReference type="AlphaFoldDB" id="A0A5B9E9C6"/>
<dbReference type="InterPro" id="IPR036237">
    <property type="entry name" value="Xyl_isomerase-like_sf"/>
</dbReference>
<evidence type="ECO:0000313" key="2">
    <source>
        <dbReference type="Proteomes" id="UP000321820"/>
    </source>
</evidence>
<dbReference type="RefSeq" id="WP_147647434.1">
    <property type="nucleotide sequence ID" value="NZ_CP042806.1"/>
</dbReference>
<organism evidence="1 2">
    <name type="scientific">Terriglobus albidus</name>
    <dbReference type="NCBI Taxonomy" id="1592106"/>
    <lineage>
        <taxon>Bacteria</taxon>
        <taxon>Pseudomonadati</taxon>
        <taxon>Acidobacteriota</taxon>
        <taxon>Terriglobia</taxon>
        <taxon>Terriglobales</taxon>
        <taxon>Acidobacteriaceae</taxon>
        <taxon>Terriglobus</taxon>
    </lineage>
</organism>
<gene>
    <name evidence="1" type="ORF">FTW19_09675</name>
</gene>
<dbReference type="EMBL" id="CP042806">
    <property type="protein sequence ID" value="QEE28244.1"/>
    <property type="molecule type" value="Genomic_DNA"/>
</dbReference>
<name>A0A5B9E9C6_9BACT</name>
<keyword evidence="2" id="KW-1185">Reference proteome</keyword>